<evidence type="ECO:0000313" key="1">
    <source>
        <dbReference type="EMBL" id="KZM26928.1"/>
    </source>
</evidence>
<name>A0A163KDB0_DIDRA</name>
<dbReference type="AlphaFoldDB" id="A0A163KDB0"/>
<sequence length="311" mass="33926">MSLLALPNELLCHISEDLHEEHDVYSFARVNKQMYNLTIAQLYQVNAKHSSSSALRWAATQGQTRTAEKALKARWHGSESASLSEYDDAQSTPSIEAALVFAAENNHDAMVRLLIENGARPYWGDRGRRRNAMEVACEQGHTDIVRLLLELGANARAGIATKPFSIQLAAMNGHAEIVRMLIDAGEDPDRCSGRPSGGSYTALQAAVLIDNEQMVKMLLAKGAQIDSRSAKGVTPLELAVIKQRLGIARLLLGAGAEVPRDSQSPALKLAAQPGREQFLMLLLENQAVGSASKAGRRYLTRSRIRSCQNKT</sequence>
<dbReference type="PROSITE" id="PS50088">
    <property type="entry name" value="ANK_REPEAT"/>
    <property type="match status" value="3"/>
</dbReference>
<reference evidence="1 2" key="1">
    <citation type="journal article" date="2016" name="Sci. Rep.">
        <title>Draft genome sequencing and secretome analysis of fungal phytopathogen Ascochyta rabiei provides insight into the necrotrophic effector repertoire.</title>
        <authorList>
            <person name="Verma S."/>
            <person name="Gazara R.K."/>
            <person name="Nizam S."/>
            <person name="Parween S."/>
            <person name="Chattopadhyay D."/>
            <person name="Verma P.K."/>
        </authorList>
    </citation>
    <scope>NUCLEOTIDE SEQUENCE [LARGE SCALE GENOMIC DNA]</scope>
    <source>
        <strain evidence="1 2">ArDII</strain>
    </source>
</reference>
<dbReference type="PANTHER" id="PTHR24198:SF165">
    <property type="entry name" value="ANKYRIN REPEAT-CONTAINING PROTEIN-RELATED"/>
    <property type="match status" value="1"/>
</dbReference>
<dbReference type="OrthoDB" id="4772757at2759"/>
<dbReference type="PROSITE" id="PS50297">
    <property type="entry name" value="ANK_REP_REGION"/>
    <property type="match status" value="3"/>
</dbReference>
<dbReference type="STRING" id="5454.A0A163KDB0"/>
<dbReference type="Pfam" id="PF12796">
    <property type="entry name" value="Ank_2"/>
    <property type="match status" value="2"/>
</dbReference>
<dbReference type="InterPro" id="IPR036770">
    <property type="entry name" value="Ankyrin_rpt-contain_sf"/>
</dbReference>
<dbReference type="InterPro" id="IPR002110">
    <property type="entry name" value="Ankyrin_rpt"/>
</dbReference>
<dbReference type="Proteomes" id="UP000076837">
    <property type="component" value="Unassembled WGS sequence"/>
</dbReference>
<keyword evidence="2" id="KW-1185">Reference proteome</keyword>
<dbReference type="GO" id="GO:0005737">
    <property type="term" value="C:cytoplasm"/>
    <property type="evidence" value="ECO:0007669"/>
    <property type="project" value="TreeGrafter"/>
</dbReference>
<protein>
    <submittedName>
        <fullName evidence="1">Uncharacterized protein</fullName>
    </submittedName>
</protein>
<accession>A0A163KDB0</accession>
<dbReference type="PANTHER" id="PTHR24198">
    <property type="entry name" value="ANKYRIN REPEAT AND PROTEIN KINASE DOMAIN-CONTAINING PROTEIN"/>
    <property type="match status" value="1"/>
</dbReference>
<organism evidence="1 2">
    <name type="scientific">Didymella rabiei</name>
    <name type="common">Chickpea ascochyta blight fungus</name>
    <name type="synonym">Mycosphaerella rabiei</name>
    <dbReference type="NCBI Taxonomy" id="5454"/>
    <lineage>
        <taxon>Eukaryota</taxon>
        <taxon>Fungi</taxon>
        <taxon>Dikarya</taxon>
        <taxon>Ascomycota</taxon>
        <taxon>Pezizomycotina</taxon>
        <taxon>Dothideomycetes</taxon>
        <taxon>Pleosporomycetidae</taxon>
        <taxon>Pleosporales</taxon>
        <taxon>Pleosporineae</taxon>
        <taxon>Didymellaceae</taxon>
        <taxon>Ascochyta</taxon>
    </lineage>
</organism>
<dbReference type="SMART" id="SM00248">
    <property type="entry name" value="ANK"/>
    <property type="match status" value="5"/>
</dbReference>
<gene>
    <name evidence="1" type="ORF">ST47_g1926</name>
</gene>
<comment type="caution">
    <text evidence="1">The sequence shown here is derived from an EMBL/GenBank/DDBJ whole genome shotgun (WGS) entry which is preliminary data.</text>
</comment>
<evidence type="ECO:0000313" key="2">
    <source>
        <dbReference type="Proteomes" id="UP000076837"/>
    </source>
</evidence>
<dbReference type="Gene3D" id="1.25.40.20">
    <property type="entry name" value="Ankyrin repeat-containing domain"/>
    <property type="match status" value="2"/>
</dbReference>
<proteinExistence type="predicted"/>
<dbReference type="SUPFAM" id="SSF48403">
    <property type="entry name" value="Ankyrin repeat"/>
    <property type="match status" value="1"/>
</dbReference>
<dbReference type="EMBL" id="JYNV01000087">
    <property type="protein sequence ID" value="KZM26928.1"/>
    <property type="molecule type" value="Genomic_DNA"/>
</dbReference>